<dbReference type="InterPro" id="IPR035965">
    <property type="entry name" value="PAS-like_dom_sf"/>
</dbReference>
<evidence type="ECO:0000256" key="1">
    <source>
        <dbReference type="ARBA" id="ARBA00022543"/>
    </source>
</evidence>
<dbReference type="InterPro" id="IPR029016">
    <property type="entry name" value="GAF-like_dom_sf"/>
</dbReference>
<dbReference type="Pfam" id="PF00360">
    <property type="entry name" value="PHY"/>
    <property type="match status" value="1"/>
</dbReference>
<dbReference type="InterPro" id="IPR043150">
    <property type="entry name" value="Phytochrome_PHY_sf"/>
</dbReference>
<dbReference type="PRINTS" id="PR01033">
    <property type="entry name" value="PHYTOCHROME"/>
</dbReference>
<dbReference type="Gene3D" id="3.30.450.40">
    <property type="match status" value="1"/>
</dbReference>
<dbReference type="AlphaFoldDB" id="A0A6M0JTV8"/>
<evidence type="ECO:0000259" key="5">
    <source>
        <dbReference type="PROSITE" id="PS50046"/>
    </source>
</evidence>
<evidence type="ECO:0000256" key="2">
    <source>
        <dbReference type="ARBA" id="ARBA00022606"/>
    </source>
</evidence>
<dbReference type="RefSeq" id="WP_164450997.1">
    <property type="nucleotide sequence ID" value="NZ_JAAIJQ010000006.1"/>
</dbReference>
<keyword evidence="4" id="KW-0675">Receptor</keyword>
<protein>
    <submittedName>
        <fullName evidence="6">GAF domain-containing protein</fullName>
    </submittedName>
</protein>
<gene>
    <name evidence="6" type="ORF">G3446_03380</name>
</gene>
<dbReference type="Pfam" id="PF08446">
    <property type="entry name" value="PAS_2"/>
    <property type="match status" value="1"/>
</dbReference>
<dbReference type="PANTHER" id="PTHR43065:SF42">
    <property type="entry name" value="TWO-COMPONENT SENSOR PPRA"/>
    <property type="match status" value="1"/>
</dbReference>
<feature type="domain" description="Phytochrome chromophore attachment site" evidence="5">
    <location>
        <begin position="156"/>
        <end position="310"/>
    </location>
</feature>
<keyword evidence="3" id="KW-0157">Chromophore</keyword>
<dbReference type="InterPro" id="IPR016132">
    <property type="entry name" value="Phyto_chromo_attachment"/>
</dbReference>
<dbReference type="GO" id="GO:0009881">
    <property type="term" value="F:photoreceptor activity"/>
    <property type="evidence" value="ECO:0007669"/>
    <property type="project" value="UniProtKB-KW"/>
</dbReference>
<reference evidence="6 7" key="1">
    <citation type="submission" date="2020-02" db="EMBL/GenBank/DDBJ databases">
        <title>Genome sequences of Thiorhodococcus mannitoliphagus and Thiorhodococcus minor, purple sulfur photosynthetic bacteria in the gammaproteobacterial family, Chromatiaceae.</title>
        <authorList>
            <person name="Aviles F.A."/>
            <person name="Meyer T.E."/>
            <person name="Kyndt J.A."/>
        </authorList>
    </citation>
    <scope>NUCLEOTIDE SEQUENCE [LARGE SCALE GENOMIC DNA]</scope>
    <source>
        <strain evidence="6 7">DSM 11518</strain>
    </source>
</reference>
<evidence type="ECO:0000256" key="3">
    <source>
        <dbReference type="ARBA" id="ARBA00022991"/>
    </source>
</evidence>
<dbReference type="GO" id="GO:0009584">
    <property type="term" value="P:detection of visible light"/>
    <property type="evidence" value="ECO:0007669"/>
    <property type="project" value="InterPro"/>
</dbReference>
<evidence type="ECO:0000313" key="7">
    <source>
        <dbReference type="Proteomes" id="UP000483379"/>
    </source>
</evidence>
<evidence type="ECO:0000313" key="6">
    <source>
        <dbReference type="EMBL" id="NEV60948.1"/>
    </source>
</evidence>
<keyword evidence="1" id="KW-0600">Photoreceptor protein</keyword>
<dbReference type="InterPro" id="IPR003018">
    <property type="entry name" value="GAF"/>
</dbReference>
<dbReference type="InterPro" id="IPR013515">
    <property type="entry name" value="Phytochrome_cen-reg"/>
</dbReference>
<dbReference type="Pfam" id="PF01590">
    <property type="entry name" value="GAF"/>
    <property type="match status" value="1"/>
</dbReference>
<accession>A0A6M0JTV8</accession>
<comment type="caution">
    <text evidence="6">The sequence shown here is derived from an EMBL/GenBank/DDBJ whole genome shotgun (WGS) entry which is preliminary data.</text>
</comment>
<keyword evidence="2" id="KW-0716">Sensory transduction</keyword>
<dbReference type="InterPro" id="IPR013654">
    <property type="entry name" value="PAS_2"/>
</dbReference>
<name>A0A6M0JTV8_9GAMM</name>
<dbReference type="PANTHER" id="PTHR43065">
    <property type="entry name" value="SENSOR HISTIDINE KINASE"/>
    <property type="match status" value="1"/>
</dbReference>
<keyword evidence="7" id="KW-1185">Reference proteome</keyword>
<organism evidence="6 7">
    <name type="scientific">Thiorhodococcus minor</name>
    <dbReference type="NCBI Taxonomy" id="57489"/>
    <lineage>
        <taxon>Bacteria</taxon>
        <taxon>Pseudomonadati</taxon>
        <taxon>Pseudomonadota</taxon>
        <taxon>Gammaproteobacteria</taxon>
        <taxon>Chromatiales</taxon>
        <taxon>Chromatiaceae</taxon>
        <taxon>Thiorhodococcus</taxon>
    </lineage>
</organism>
<dbReference type="SUPFAM" id="SSF55781">
    <property type="entry name" value="GAF domain-like"/>
    <property type="match status" value="2"/>
</dbReference>
<dbReference type="PROSITE" id="PS50046">
    <property type="entry name" value="PHYTOCHROME_2"/>
    <property type="match status" value="1"/>
</dbReference>
<proteinExistence type="predicted"/>
<dbReference type="SMART" id="SM00065">
    <property type="entry name" value="GAF"/>
    <property type="match status" value="1"/>
</dbReference>
<dbReference type="Proteomes" id="UP000483379">
    <property type="component" value="Unassembled WGS sequence"/>
</dbReference>
<sequence>MSELSLQGFLAECEREQLHRAQAIQPFGCLLGGPVGDPCIRFVSANAEDWLGQPAEALLGRPLAELLPHFPPKTELADVTATSDAWTQPSPQKRLYPKLATGPGGALDGLLSCNASNWLLELEAALPPALEREAYRLVPHRLYRMPYTEHDWVAQCQYLADELRSATGFERVMIYRFRSDGCGEVISESLAEGLDPYLGLRYPASDIPQIARQLYLSNRHRQIPDVDAPSIPILGNEGAIADLSLSDLRAVSPVHIQYLQNMGVTASLSFSIILPGQLWGLIACHNSVPRNLHLAVRERCAEMAQVFTLSIAGYQSTRRLLEVSESDDDIASLLEALRQAYAGRAFAPEADPDPADHLGPTLGQSLLSLVGADGATLIEGKAIYSFGAAPSSDAVRAIYQWLRENHQEPVFATDALSQHYRPAAVFAAGASGLLAVRVGQSEDKAESAFLWWRPEQPQTVHWAGDPRKSAMFDSQSATLSPRSSFERWIETSSGHSEPWTDADLLRAKKFRSLILRDLNSSLLRG</sequence>
<dbReference type="GO" id="GO:0006355">
    <property type="term" value="P:regulation of DNA-templated transcription"/>
    <property type="evidence" value="ECO:0007669"/>
    <property type="project" value="InterPro"/>
</dbReference>
<dbReference type="Gene3D" id="3.30.450.270">
    <property type="match status" value="1"/>
</dbReference>
<evidence type="ECO:0000256" key="4">
    <source>
        <dbReference type="ARBA" id="ARBA00023170"/>
    </source>
</evidence>
<dbReference type="EMBL" id="JAAIJQ010000006">
    <property type="protein sequence ID" value="NEV60948.1"/>
    <property type="molecule type" value="Genomic_DNA"/>
</dbReference>
<dbReference type="Gene3D" id="3.30.450.20">
    <property type="entry name" value="PAS domain"/>
    <property type="match status" value="1"/>
</dbReference>
<dbReference type="InterPro" id="IPR001294">
    <property type="entry name" value="Phytochrome"/>
</dbReference>
<dbReference type="SUPFAM" id="SSF55785">
    <property type="entry name" value="PYP-like sensor domain (PAS domain)"/>
    <property type="match status" value="1"/>
</dbReference>